<proteinExistence type="predicted"/>
<dbReference type="AlphaFoldDB" id="X1HX75"/>
<protein>
    <submittedName>
        <fullName evidence="1">Uncharacterized protein</fullName>
    </submittedName>
</protein>
<comment type="caution">
    <text evidence="1">The sequence shown here is derived from an EMBL/GenBank/DDBJ whole genome shotgun (WGS) entry which is preliminary data.</text>
</comment>
<sequence length="100" mass="11794">MRTVWQGGMILTDWQELLEDSKARWEENAEFWDDYMAAGDNRFHREIVRPATERLLCVKKGQRPGAPFVFSVLHPCFQSPGLRKIFEEREVNGSWVRARL</sequence>
<dbReference type="EMBL" id="BARU01028741">
    <property type="protein sequence ID" value="GAH74047.1"/>
    <property type="molecule type" value="Genomic_DNA"/>
</dbReference>
<name>X1HX75_9ZZZZ</name>
<gene>
    <name evidence="1" type="ORF">S03H2_45832</name>
</gene>
<evidence type="ECO:0000313" key="1">
    <source>
        <dbReference type="EMBL" id="GAH74047.1"/>
    </source>
</evidence>
<accession>X1HX75</accession>
<organism evidence="1">
    <name type="scientific">marine sediment metagenome</name>
    <dbReference type="NCBI Taxonomy" id="412755"/>
    <lineage>
        <taxon>unclassified sequences</taxon>
        <taxon>metagenomes</taxon>
        <taxon>ecological metagenomes</taxon>
    </lineage>
</organism>
<reference evidence="1" key="1">
    <citation type="journal article" date="2014" name="Front. Microbiol.">
        <title>High frequency of phylogenetically diverse reductive dehalogenase-homologous genes in deep subseafloor sedimentary metagenomes.</title>
        <authorList>
            <person name="Kawai M."/>
            <person name="Futagami T."/>
            <person name="Toyoda A."/>
            <person name="Takaki Y."/>
            <person name="Nishi S."/>
            <person name="Hori S."/>
            <person name="Arai W."/>
            <person name="Tsubouchi T."/>
            <person name="Morono Y."/>
            <person name="Uchiyama I."/>
            <person name="Ito T."/>
            <person name="Fujiyama A."/>
            <person name="Inagaki F."/>
            <person name="Takami H."/>
        </authorList>
    </citation>
    <scope>NUCLEOTIDE SEQUENCE</scope>
    <source>
        <strain evidence="1">Expedition CK06-06</strain>
    </source>
</reference>